<gene>
    <name evidence="1" type="ORF">PN451_10050</name>
</gene>
<dbReference type="RefSeq" id="WP_271796009.1">
    <property type="nucleotide sequence ID" value="NZ_JAQMUC010000059.1"/>
</dbReference>
<proteinExistence type="predicted"/>
<accession>A0ABT5AFY7</accession>
<name>A0ABT5AFY7_9CYAN</name>
<reference evidence="1 2" key="1">
    <citation type="submission" date="2023-01" db="EMBL/GenBank/DDBJ databases">
        <title>Genomes from the Australian National Cyanobacteria Reference Collection.</title>
        <authorList>
            <person name="Willis A."/>
            <person name="Lee E.M.F."/>
        </authorList>
    </citation>
    <scope>NUCLEOTIDE SEQUENCE [LARGE SCALE GENOMIC DNA]</scope>
    <source>
        <strain evidence="1 2">CS-1226</strain>
    </source>
</reference>
<protein>
    <submittedName>
        <fullName evidence="1">Uncharacterized protein</fullName>
    </submittedName>
</protein>
<dbReference type="Proteomes" id="UP001211249">
    <property type="component" value="Unassembled WGS sequence"/>
</dbReference>
<dbReference type="EMBL" id="JAQMUC010000059">
    <property type="protein sequence ID" value="MDB9536171.1"/>
    <property type="molecule type" value="Genomic_DNA"/>
</dbReference>
<keyword evidence="2" id="KW-1185">Reference proteome</keyword>
<evidence type="ECO:0000313" key="1">
    <source>
        <dbReference type="EMBL" id="MDB9536171.1"/>
    </source>
</evidence>
<comment type="caution">
    <text evidence="1">The sequence shown here is derived from an EMBL/GenBank/DDBJ whole genome shotgun (WGS) entry which is preliminary data.</text>
</comment>
<evidence type="ECO:0000313" key="2">
    <source>
        <dbReference type="Proteomes" id="UP001211249"/>
    </source>
</evidence>
<organism evidence="1 2">
    <name type="scientific">Dolichospermum planctonicum CS-1226</name>
    <dbReference type="NCBI Taxonomy" id="3021751"/>
    <lineage>
        <taxon>Bacteria</taxon>
        <taxon>Bacillati</taxon>
        <taxon>Cyanobacteriota</taxon>
        <taxon>Cyanophyceae</taxon>
        <taxon>Nostocales</taxon>
        <taxon>Aphanizomenonaceae</taxon>
        <taxon>Dolichospermum</taxon>
        <taxon>Dolichospermum planctonicum</taxon>
    </lineage>
</organism>
<sequence length="82" mass="9237">MATIIISDLETIDKNTFFYDLTSEEIQQTLSGGFDLNFLLTTIQDFITNQTSSDNGLFGSDPRNNKIFSLDFSNPSLYLVTK</sequence>